<name>A0AAD6X4Q5_9AGAR</name>
<dbReference type="Proteomes" id="UP001218188">
    <property type="component" value="Unassembled WGS sequence"/>
</dbReference>
<accession>A0AAD6X4Q5</accession>
<gene>
    <name evidence="2" type="ORF">C8F04DRAFT_959404</name>
</gene>
<dbReference type="InterPro" id="IPR004045">
    <property type="entry name" value="Glutathione_S-Trfase_N"/>
</dbReference>
<proteinExistence type="predicted"/>
<feature type="domain" description="GST N-terminal" evidence="1">
    <location>
        <begin position="2"/>
        <end position="49"/>
    </location>
</feature>
<dbReference type="SUPFAM" id="SSF52833">
    <property type="entry name" value="Thioredoxin-like"/>
    <property type="match status" value="1"/>
</dbReference>
<dbReference type="Gene3D" id="3.40.30.10">
    <property type="entry name" value="Glutaredoxin"/>
    <property type="match status" value="1"/>
</dbReference>
<protein>
    <recommendedName>
        <fullName evidence="1">GST N-terminal domain-containing protein</fullName>
    </recommendedName>
</protein>
<dbReference type="EMBL" id="JARJCM010000076">
    <property type="protein sequence ID" value="KAJ7032094.1"/>
    <property type="molecule type" value="Genomic_DNA"/>
</dbReference>
<sequence length="49" mass="5618">MATLKLYGAKMATCTRRVATVLHKLQVPFKLVEVNLRKGEQKTPEYLKN</sequence>
<dbReference type="InterPro" id="IPR036249">
    <property type="entry name" value="Thioredoxin-like_sf"/>
</dbReference>
<keyword evidence="3" id="KW-1185">Reference proteome</keyword>
<dbReference type="PROSITE" id="PS50404">
    <property type="entry name" value="GST_NTER"/>
    <property type="match status" value="1"/>
</dbReference>
<evidence type="ECO:0000259" key="1">
    <source>
        <dbReference type="PROSITE" id="PS50404"/>
    </source>
</evidence>
<reference evidence="2" key="1">
    <citation type="submission" date="2023-03" db="EMBL/GenBank/DDBJ databases">
        <title>Massive genome expansion in bonnet fungi (Mycena s.s.) driven by repeated elements and novel gene families across ecological guilds.</title>
        <authorList>
            <consortium name="Lawrence Berkeley National Laboratory"/>
            <person name="Harder C.B."/>
            <person name="Miyauchi S."/>
            <person name="Viragh M."/>
            <person name="Kuo A."/>
            <person name="Thoen E."/>
            <person name="Andreopoulos B."/>
            <person name="Lu D."/>
            <person name="Skrede I."/>
            <person name="Drula E."/>
            <person name="Henrissat B."/>
            <person name="Morin E."/>
            <person name="Kohler A."/>
            <person name="Barry K."/>
            <person name="LaButti K."/>
            <person name="Morin E."/>
            <person name="Salamov A."/>
            <person name="Lipzen A."/>
            <person name="Mereny Z."/>
            <person name="Hegedus B."/>
            <person name="Baldrian P."/>
            <person name="Stursova M."/>
            <person name="Weitz H."/>
            <person name="Taylor A."/>
            <person name="Grigoriev I.V."/>
            <person name="Nagy L.G."/>
            <person name="Martin F."/>
            <person name="Kauserud H."/>
        </authorList>
    </citation>
    <scope>NUCLEOTIDE SEQUENCE</scope>
    <source>
        <strain evidence="2">CBHHK200</strain>
    </source>
</reference>
<dbReference type="AlphaFoldDB" id="A0AAD6X4Q5"/>
<comment type="caution">
    <text evidence="2">The sequence shown here is derived from an EMBL/GenBank/DDBJ whole genome shotgun (WGS) entry which is preliminary data.</text>
</comment>
<evidence type="ECO:0000313" key="2">
    <source>
        <dbReference type="EMBL" id="KAJ7032094.1"/>
    </source>
</evidence>
<evidence type="ECO:0000313" key="3">
    <source>
        <dbReference type="Proteomes" id="UP001218188"/>
    </source>
</evidence>
<organism evidence="2 3">
    <name type="scientific">Mycena alexandri</name>
    <dbReference type="NCBI Taxonomy" id="1745969"/>
    <lineage>
        <taxon>Eukaryota</taxon>
        <taxon>Fungi</taxon>
        <taxon>Dikarya</taxon>
        <taxon>Basidiomycota</taxon>
        <taxon>Agaricomycotina</taxon>
        <taxon>Agaricomycetes</taxon>
        <taxon>Agaricomycetidae</taxon>
        <taxon>Agaricales</taxon>
        <taxon>Marasmiineae</taxon>
        <taxon>Mycenaceae</taxon>
        <taxon>Mycena</taxon>
    </lineage>
</organism>
<dbReference type="Pfam" id="PF02798">
    <property type="entry name" value="GST_N"/>
    <property type="match status" value="1"/>
</dbReference>